<name>A0A174E904_9FIRM</name>
<evidence type="ECO:0000313" key="4">
    <source>
        <dbReference type="Proteomes" id="UP000283745"/>
    </source>
</evidence>
<evidence type="ECO:0000313" key="3">
    <source>
        <dbReference type="Proteomes" id="UP000095409"/>
    </source>
</evidence>
<proteinExistence type="predicted"/>
<accession>A0A174E904</accession>
<organism evidence="1 3">
    <name type="scientific">Blautia obeum</name>
    <dbReference type="NCBI Taxonomy" id="40520"/>
    <lineage>
        <taxon>Bacteria</taxon>
        <taxon>Bacillati</taxon>
        <taxon>Bacillota</taxon>
        <taxon>Clostridia</taxon>
        <taxon>Lachnospirales</taxon>
        <taxon>Lachnospiraceae</taxon>
        <taxon>Blautia</taxon>
    </lineage>
</organism>
<sequence length="447" mass="52424">MKYSHTQIIKTNFPLWGIPHTDPIYILVPSSIVNSGKSVDYYNNSVNFSEIDKDIRRGLYQIVAPIPDTNTKQIFESYILGLKSLLENCNYQVFNVWDYGLLYIIENTLILYISINIEFTNSLVVEEIFDAGHYDFGIKKYTRTIPLCSYWGFNGILGYSNPYHISKYELINAAFPNLQINDLYNKWEGIPYSYALFDLKEEPYHGIAICHTNAKQTLKKIYDIGSDLLFACVTCSNPKHFNTWAGLKYLFTFNSDMHTVLTGRLNGTFDISWRKKNLGNGKLGIEEKGMSFCWLTAYMKSYNDVELLKSIEKGMYADIDLYEYSIPENKWKSEQLMFQLITQMFPKKPVYYQYRADFLKQGNSQLSYDVFIPSLHLAFEYQGKQHFEPIDFFGGKDGFEKQQWRDKQKLKLSIENHITLVYINYWDDLNVQLIQQRIKEAQRRNQI</sequence>
<dbReference type="RefSeq" id="WP_055066187.1">
    <property type="nucleotide sequence ID" value="NZ_CABJFK010000001.1"/>
</dbReference>
<reference evidence="2 4" key="2">
    <citation type="submission" date="2018-08" db="EMBL/GenBank/DDBJ databases">
        <title>A genome reference for cultivated species of the human gut microbiota.</title>
        <authorList>
            <person name="Zou Y."/>
            <person name="Xue W."/>
            <person name="Luo G."/>
        </authorList>
    </citation>
    <scope>NUCLEOTIDE SEQUENCE [LARGE SCALE GENOMIC DNA]</scope>
    <source>
        <strain evidence="2 4">AM28-23</strain>
    </source>
</reference>
<dbReference type="Proteomes" id="UP000095409">
    <property type="component" value="Unassembled WGS sequence"/>
</dbReference>
<gene>
    <name evidence="2" type="ORF">DW740_00040</name>
    <name evidence="1" type="ORF">ERS852394_01975</name>
</gene>
<dbReference type="EMBL" id="CYZD01000009">
    <property type="protein sequence ID" value="CUO34131.1"/>
    <property type="molecule type" value="Genomic_DNA"/>
</dbReference>
<dbReference type="AlphaFoldDB" id="A0A174E904"/>
<reference evidence="1 3" key="1">
    <citation type="submission" date="2015-09" db="EMBL/GenBank/DDBJ databases">
        <authorList>
            <consortium name="Pathogen Informatics"/>
        </authorList>
    </citation>
    <scope>NUCLEOTIDE SEQUENCE [LARGE SCALE GENOMIC DNA]</scope>
    <source>
        <strain evidence="1 3">2789STDY5608837</strain>
    </source>
</reference>
<evidence type="ECO:0000313" key="1">
    <source>
        <dbReference type="EMBL" id="CUO34131.1"/>
    </source>
</evidence>
<evidence type="ECO:0000313" key="2">
    <source>
        <dbReference type="EMBL" id="RHE41749.1"/>
    </source>
</evidence>
<protein>
    <submittedName>
        <fullName evidence="1">Uncharacterized protein</fullName>
    </submittedName>
</protein>
<dbReference type="Proteomes" id="UP000283745">
    <property type="component" value="Unassembled WGS sequence"/>
</dbReference>
<dbReference type="Gene3D" id="3.40.960.10">
    <property type="entry name" value="VSR Endonuclease"/>
    <property type="match status" value="1"/>
</dbReference>
<dbReference type="EMBL" id="QSKF01000001">
    <property type="protein sequence ID" value="RHE41749.1"/>
    <property type="molecule type" value="Genomic_DNA"/>
</dbReference>